<evidence type="ECO:0000313" key="2">
    <source>
        <dbReference type="Proteomes" id="UP000269721"/>
    </source>
</evidence>
<protein>
    <submittedName>
        <fullName evidence="1">Uncharacterized protein</fullName>
    </submittedName>
</protein>
<dbReference type="AlphaFoldDB" id="A0A4P9W3A0"/>
<dbReference type="EMBL" id="KZ998710">
    <property type="protein sequence ID" value="RKO85825.1"/>
    <property type="molecule type" value="Genomic_DNA"/>
</dbReference>
<organism evidence="1 2">
    <name type="scientific">Blyttiomyces helicus</name>
    <dbReference type="NCBI Taxonomy" id="388810"/>
    <lineage>
        <taxon>Eukaryota</taxon>
        <taxon>Fungi</taxon>
        <taxon>Fungi incertae sedis</taxon>
        <taxon>Chytridiomycota</taxon>
        <taxon>Chytridiomycota incertae sedis</taxon>
        <taxon>Chytridiomycetes</taxon>
        <taxon>Chytridiomycetes incertae sedis</taxon>
        <taxon>Blyttiomyces</taxon>
    </lineage>
</organism>
<accession>A0A4P9W3A0</accession>
<evidence type="ECO:0000313" key="1">
    <source>
        <dbReference type="EMBL" id="RKO85825.1"/>
    </source>
</evidence>
<keyword evidence="2" id="KW-1185">Reference proteome</keyword>
<proteinExistence type="predicted"/>
<gene>
    <name evidence="1" type="ORF">BDK51DRAFT_40468</name>
</gene>
<reference evidence="2" key="1">
    <citation type="journal article" date="2018" name="Nat. Microbiol.">
        <title>Leveraging single-cell genomics to expand the fungal tree of life.</title>
        <authorList>
            <person name="Ahrendt S.R."/>
            <person name="Quandt C.A."/>
            <person name="Ciobanu D."/>
            <person name="Clum A."/>
            <person name="Salamov A."/>
            <person name="Andreopoulos B."/>
            <person name="Cheng J.F."/>
            <person name="Woyke T."/>
            <person name="Pelin A."/>
            <person name="Henrissat B."/>
            <person name="Reynolds N.K."/>
            <person name="Benny G.L."/>
            <person name="Smith M.E."/>
            <person name="James T.Y."/>
            <person name="Grigoriev I.V."/>
        </authorList>
    </citation>
    <scope>NUCLEOTIDE SEQUENCE [LARGE SCALE GENOMIC DNA]</scope>
</reference>
<sequence>MELFPASQPAQPLDSNLAYFPPVHASFISTLEGSTSQAEPTPGLDLDLPVFSANELDYIPPGFWESLNVVAGGVERAEVQSARLGWNLAPGYAAPGELGTPLSPDQTVFDHLGTPSDSGSLQEFPASPQLGVEPTFDVTSSLVSTSLTWEGPSLPSATSDLSLPTPTLTSPHPRPIPSPHFSLTRSRQIVEEGACTNCSTPLATLILHGTPETVAVPHTMTLVCLMCDVGAHGPAPSETDAGPAQASGRKRFVAAGPTTTVQCDLCRRPLGYGGMRLGTRFELAARDDWLEPGFDTEVLCLPCGKKYQHCSGKNF</sequence>
<name>A0A4P9W3A0_9FUNG</name>
<dbReference type="Proteomes" id="UP000269721">
    <property type="component" value="Unassembled WGS sequence"/>
</dbReference>